<reference evidence="2 3" key="1">
    <citation type="submission" date="2024-01" db="EMBL/GenBank/DDBJ databases">
        <title>A draft genome for a cacao thread blight-causing isolate of Paramarasmius palmivorus.</title>
        <authorList>
            <person name="Baruah I.K."/>
            <person name="Bukari Y."/>
            <person name="Amoako-Attah I."/>
            <person name="Meinhardt L.W."/>
            <person name="Bailey B.A."/>
            <person name="Cohen S.P."/>
        </authorList>
    </citation>
    <scope>NUCLEOTIDE SEQUENCE [LARGE SCALE GENOMIC DNA]</scope>
    <source>
        <strain evidence="2 3">GH-12</strain>
    </source>
</reference>
<comment type="caution">
    <text evidence="2">The sequence shown here is derived from an EMBL/GenBank/DDBJ whole genome shotgun (WGS) entry which is preliminary data.</text>
</comment>
<keyword evidence="3" id="KW-1185">Reference proteome</keyword>
<dbReference type="EMBL" id="JAYKXP010000126">
    <property type="protein sequence ID" value="KAK7024329.1"/>
    <property type="molecule type" value="Genomic_DNA"/>
</dbReference>
<dbReference type="Proteomes" id="UP001383192">
    <property type="component" value="Unassembled WGS sequence"/>
</dbReference>
<organism evidence="2 3">
    <name type="scientific">Paramarasmius palmivorus</name>
    <dbReference type="NCBI Taxonomy" id="297713"/>
    <lineage>
        <taxon>Eukaryota</taxon>
        <taxon>Fungi</taxon>
        <taxon>Dikarya</taxon>
        <taxon>Basidiomycota</taxon>
        <taxon>Agaricomycotina</taxon>
        <taxon>Agaricomycetes</taxon>
        <taxon>Agaricomycetidae</taxon>
        <taxon>Agaricales</taxon>
        <taxon>Marasmiineae</taxon>
        <taxon>Marasmiaceae</taxon>
        <taxon>Paramarasmius</taxon>
    </lineage>
</organism>
<feature type="compositionally biased region" description="Basic and acidic residues" evidence="1">
    <location>
        <begin position="44"/>
        <end position="53"/>
    </location>
</feature>
<dbReference type="AlphaFoldDB" id="A0AAW0BCY0"/>
<evidence type="ECO:0000313" key="2">
    <source>
        <dbReference type="EMBL" id="KAK7024329.1"/>
    </source>
</evidence>
<evidence type="ECO:0000256" key="1">
    <source>
        <dbReference type="SAM" id="MobiDB-lite"/>
    </source>
</evidence>
<accession>A0AAW0BCY0</accession>
<feature type="compositionally biased region" description="Polar residues" evidence="1">
    <location>
        <begin position="28"/>
        <end position="43"/>
    </location>
</feature>
<protein>
    <submittedName>
        <fullName evidence="2">Uncharacterized protein</fullName>
    </submittedName>
</protein>
<proteinExistence type="predicted"/>
<gene>
    <name evidence="2" type="ORF">VNI00_016360</name>
</gene>
<evidence type="ECO:0000313" key="3">
    <source>
        <dbReference type="Proteomes" id="UP001383192"/>
    </source>
</evidence>
<name>A0AAW0BCY0_9AGAR</name>
<feature type="region of interest" description="Disordered" evidence="1">
    <location>
        <begin position="28"/>
        <end position="53"/>
    </location>
</feature>
<sequence>MDNDSSALFGVEGLELIKLPVKALTPPLSQQDEGVRSFNLSSDTSKRCTPEAKEEDSIYNIKATIQYHADEEKQDAHFGLR</sequence>